<feature type="domain" description="Mre11 DNA-binding" evidence="21">
    <location>
        <begin position="296"/>
        <end position="476"/>
    </location>
</feature>
<evidence type="ECO:0000256" key="10">
    <source>
        <dbReference type="ARBA" id="ARBA00022801"/>
    </source>
</evidence>
<keyword evidence="13 17" id="KW-0464">Manganese</keyword>
<keyword evidence="7" id="KW-0479">Metal-binding</keyword>
<dbReference type="GO" id="GO:0000014">
    <property type="term" value="F:single-stranded DNA endodeoxyribonuclease activity"/>
    <property type="evidence" value="ECO:0007669"/>
    <property type="project" value="TreeGrafter"/>
</dbReference>
<evidence type="ECO:0000256" key="5">
    <source>
        <dbReference type="ARBA" id="ARBA00022454"/>
    </source>
</evidence>
<dbReference type="EMBL" id="ML978962">
    <property type="protein sequence ID" value="KAF1931032.1"/>
    <property type="molecule type" value="Genomic_DNA"/>
</dbReference>
<feature type="active site" description="Proton donor" evidence="18">
    <location>
        <position position="131"/>
    </location>
</feature>
<comment type="function">
    <text evidence="17">Core component of the MRN complex, which plays a central role in double-strand break (DSB) repair, DNA recombination, maintenance of telomere integrity and meiosis. The MRN complex is involved in the repair of DNA double-strand breaks (DSBs) via homologous recombination (HR), an error-free mechanism which primarily occurs during S and G2 phases. The complex (1) mediates the end resection of damaged DNA, which generates proper single-stranded DNA, a key initial steps in HR, and is (2) required for the recruitment of other repair factors and efficient activation of ATM and ATR upon DNA damage. Within the MRN complex, MRE11 possesses both single-strand endonuclease activity and double-strand-specific 3'-5' exonuclease activity. MRE11 first endonucleolytically cleaves the 5' strand at DNA DSB ends to prevent non-homologous end joining (NHEJ) and licence HR. It then generates a single-stranded DNA gap via 3' to 5' exonucleolytic degradation, which is required for single-strand invasion and recombination.</text>
</comment>
<dbReference type="PANTHER" id="PTHR10139:SF1">
    <property type="entry name" value="DOUBLE-STRAND BREAK REPAIR PROTEIN MRE11"/>
    <property type="match status" value="1"/>
</dbReference>
<evidence type="ECO:0000256" key="15">
    <source>
        <dbReference type="ARBA" id="ARBA00023254"/>
    </source>
</evidence>
<sequence>MPPRARGTQQRGADTIRILVATDSHVGYNERDAHRQDDSWKTFDEVMCLAKEHDVDMILHAGDLFHENKPSRKSMYHVMRSIRQNCLGEKPCELELLSDASENFGGIFDHVNYEDEDINVAIPLFAIHGNHDDPSGEGSFSPLDLLQASGLVNYFGRTPEVDKIQVKPVLLQKGGTKLALYGLSNVRDERLFHTWRDGNVKFFQPGTQKDEWFNIMSVHQNHHAHTSTSYLPENFLPSFMDLVVWGHEHECLIDPRYNPEMGFHVMQPGSSVATSLMPGEAVPKHVAIVSVTGKEFTSESIRLKTVRPFIMKEIVLAEEKVIKDKELWRTSDNRAKITQHLNQIVEDLIGEAKREWLELQDDRDENEDLEVPRPLVRLRVEYTAPQPGEFNVENPQRFSNRFIDRVANVNDIVQFHRKKKAPARTMKSNAEMPDEKTMEEITLSTIGVDKLVKEFLTAQSLTILPQNSFGDAVSQFVNKGDKHAMEHFVNESLENQLKHLMDANEIDESDIADEMEQYRSQLEDLFASGQLKKTRKSKTKPKPVTWDSEEDGHWNDQPGALIRSDNEAENNDNDFGSIPTRKPAARGHAKATGIARHTAAAKKAAPAAKGTRGKKKVVEEEEEDEDGDAIMISDDDEESAEDLFVKPAKKATAKKPAPAKVPARTKSPAKKTSASTRTRAPAATKQSTLNFSQPSTQRSQPTRDIAPRGKKTAEPSDDEISDDDDAFEPAPAIRATRRR</sequence>
<organism evidence="22 23">
    <name type="scientific">Didymella exigua CBS 183.55</name>
    <dbReference type="NCBI Taxonomy" id="1150837"/>
    <lineage>
        <taxon>Eukaryota</taxon>
        <taxon>Fungi</taxon>
        <taxon>Dikarya</taxon>
        <taxon>Ascomycota</taxon>
        <taxon>Pezizomycotina</taxon>
        <taxon>Dothideomycetes</taxon>
        <taxon>Pleosporomycetidae</taxon>
        <taxon>Pleosporales</taxon>
        <taxon>Pleosporineae</taxon>
        <taxon>Didymellaceae</taxon>
        <taxon>Didymella</taxon>
    </lineage>
</organism>
<dbReference type="InterPro" id="IPR003701">
    <property type="entry name" value="Mre11"/>
</dbReference>
<dbReference type="NCBIfam" id="TIGR00583">
    <property type="entry name" value="mre11"/>
    <property type="match status" value="1"/>
</dbReference>
<evidence type="ECO:0000256" key="14">
    <source>
        <dbReference type="ARBA" id="ARBA00023242"/>
    </source>
</evidence>
<dbReference type="GeneID" id="54353150"/>
<dbReference type="FunFam" id="3.60.21.10:FF:000011">
    <property type="entry name" value="Double-strand break repair protein"/>
    <property type="match status" value="1"/>
</dbReference>
<evidence type="ECO:0000256" key="4">
    <source>
        <dbReference type="ARBA" id="ARBA00009028"/>
    </source>
</evidence>
<keyword evidence="12 17" id="KW-0234">DNA repair</keyword>
<dbReference type="InterPro" id="IPR041796">
    <property type="entry name" value="Mre11_N"/>
</dbReference>
<accession>A0A6A5RT66</accession>
<gene>
    <name evidence="22" type="ORF">M421DRAFT_57253</name>
</gene>
<keyword evidence="15 17" id="KW-0469">Meiosis</keyword>
<dbReference type="GO" id="GO:0007095">
    <property type="term" value="P:mitotic G2 DNA damage checkpoint signaling"/>
    <property type="evidence" value="ECO:0007669"/>
    <property type="project" value="TreeGrafter"/>
</dbReference>
<dbReference type="GO" id="GO:0008296">
    <property type="term" value="F:3'-5'-DNA exonuclease activity"/>
    <property type="evidence" value="ECO:0007669"/>
    <property type="project" value="InterPro"/>
</dbReference>
<keyword evidence="10 17" id="KW-0378">Hydrolase</keyword>
<feature type="compositionally biased region" description="Basic residues" evidence="20">
    <location>
        <begin position="532"/>
        <end position="541"/>
    </location>
</feature>
<dbReference type="PANTHER" id="PTHR10139">
    <property type="entry name" value="DOUBLE-STRAND BREAK REPAIR PROTEIN MRE11"/>
    <property type="match status" value="1"/>
</dbReference>
<dbReference type="GO" id="GO:0035861">
    <property type="term" value="C:site of double-strand break"/>
    <property type="evidence" value="ECO:0007669"/>
    <property type="project" value="TreeGrafter"/>
</dbReference>
<dbReference type="InterPro" id="IPR038487">
    <property type="entry name" value="Mre11_capping_dom"/>
</dbReference>
<comment type="subcellular location">
    <subcellularLocation>
        <location evidence="3">Chromosome</location>
    </subcellularLocation>
    <subcellularLocation>
        <location evidence="2 17">Nucleus</location>
    </subcellularLocation>
</comment>
<dbReference type="InterPro" id="IPR029052">
    <property type="entry name" value="Metallo-depent_PP-like"/>
</dbReference>
<dbReference type="InterPro" id="IPR007281">
    <property type="entry name" value="Mre11_DNA-bd"/>
</dbReference>
<dbReference type="InterPro" id="IPR004843">
    <property type="entry name" value="Calcineurin-like_PHP"/>
</dbReference>
<evidence type="ECO:0000256" key="8">
    <source>
        <dbReference type="ARBA" id="ARBA00022759"/>
    </source>
</evidence>
<protein>
    <recommendedName>
        <fullName evidence="17">Double-strand break repair protein</fullName>
    </recommendedName>
</protein>
<dbReference type="AlphaFoldDB" id="A0A6A5RT66"/>
<feature type="compositionally biased region" description="Polar residues" evidence="20">
    <location>
        <begin position="685"/>
        <end position="702"/>
    </location>
</feature>
<keyword evidence="9 17" id="KW-0227">DNA damage</keyword>
<keyword evidence="11 17" id="KW-0269">Exonuclease</keyword>
<dbReference type="GO" id="GO:0030145">
    <property type="term" value="F:manganese ion binding"/>
    <property type="evidence" value="ECO:0007669"/>
    <property type="project" value="UniProtKB-UniRule"/>
</dbReference>
<dbReference type="GO" id="GO:0030870">
    <property type="term" value="C:Mre11 complex"/>
    <property type="evidence" value="ECO:0007669"/>
    <property type="project" value="UniProtKB-UniRule"/>
</dbReference>
<dbReference type="Proteomes" id="UP000800082">
    <property type="component" value="Unassembled WGS sequence"/>
</dbReference>
<dbReference type="Gene3D" id="3.60.21.10">
    <property type="match status" value="1"/>
</dbReference>
<keyword evidence="5" id="KW-0158">Chromosome</keyword>
<evidence type="ECO:0000256" key="17">
    <source>
        <dbReference type="PIRNR" id="PIRNR000882"/>
    </source>
</evidence>
<feature type="compositionally biased region" description="Low complexity" evidence="20">
    <location>
        <begin position="595"/>
        <end position="610"/>
    </location>
</feature>
<dbReference type="GO" id="GO:0042138">
    <property type="term" value="P:meiotic DNA double-strand break formation"/>
    <property type="evidence" value="ECO:0007669"/>
    <property type="project" value="TreeGrafter"/>
</dbReference>
<dbReference type="SUPFAM" id="SSF56300">
    <property type="entry name" value="Metallo-dependent phosphatases"/>
    <property type="match status" value="1"/>
</dbReference>
<evidence type="ECO:0000256" key="2">
    <source>
        <dbReference type="ARBA" id="ARBA00004123"/>
    </source>
</evidence>
<comment type="cofactor">
    <cofactor evidence="1 17">
        <name>Mn(2+)</name>
        <dbReference type="ChEBI" id="CHEBI:29035"/>
    </cofactor>
</comment>
<evidence type="ECO:0000256" key="9">
    <source>
        <dbReference type="ARBA" id="ARBA00022763"/>
    </source>
</evidence>
<evidence type="ECO:0000256" key="20">
    <source>
        <dbReference type="SAM" id="MobiDB-lite"/>
    </source>
</evidence>
<evidence type="ECO:0000256" key="11">
    <source>
        <dbReference type="ARBA" id="ARBA00022839"/>
    </source>
</evidence>
<feature type="compositionally biased region" description="Acidic residues" evidence="20">
    <location>
        <begin position="715"/>
        <end position="727"/>
    </location>
</feature>
<dbReference type="GO" id="GO:0000724">
    <property type="term" value="P:double-strand break repair via homologous recombination"/>
    <property type="evidence" value="ECO:0007669"/>
    <property type="project" value="TreeGrafter"/>
</dbReference>
<evidence type="ECO:0000256" key="3">
    <source>
        <dbReference type="ARBA" id="ARBA00004286"/>
    </source>
</evidence>
<evidence type="ECO:0000256" key="18">
    <source>
        <dbReference type="PIRSR" id="PIRSR000882-1"/>
    </source>
</evidence>
<dbReference type="GO" id="GO:0006303">
    <property type="term" value="P:double-strand break repair via nonhomologous end joining"/>
    <property type="evidence" value="ECO:0007669"/>
    <property type="project" value="TreeGrafter"/>
</dbReference>
<feature type="compositionally biased region" description="Acidic residues" evidence="20">
    <location>
        <begin position="619"/>
        <end position="641"/>
    </location>
</feature>
<evidence type="ECO:0000256" key="7">
    <source>
        <dbReference type="ARBA" id="ARBA00022723"/>
    </source>
</evidence>
<comment type="similarity">
    <text evidence="4 17 19">Belongs to the MRE11/RAD32 family.</text>
</comment>
<evidence type="ECO:0000259" key="21">
    <source>
        <dbReference type="SMART" id="SM01347"/>
    </source>
</evidence>
<keyword evidence="8 17" id="KW-0255">Endonuclease</keyword>
<evidence type="ECO:0000256" key="12">
    <source>
        <dbReference type="ARBA" id="ARBA00023204"/>
    </source>
</evidence>
<name>A0A6A5RT66_9PLEO</name>
<dbReference type="Pfam" id="PF04152">
    <property type="entry name" value="Mre11_DNA_bind"/>
    <property type="match status" value="1"/>
</dbReference>
<dbReference type="GO" id="GO:0000723">
    <property type="term" value="P:telomere maintenance"/>
    <property type="evidence" value="ECO:0007669"/>
    <property type="project" value="TreeGrafter"/>
</dbReference>
<dbReference type="CDD" id="cd00840">
    <property type="entry name" value="MPP_Mre11_N"/>
    <property type="match status" value="1"/>
</dbReference>
<dbReference type="SMART" id="SM01347">
    <property type="entry name" value="Mre11_DNA_bind"/>
    <property type="match status" value="1"/>
</dbReference>
<proteinExistence type="inferred from homology"/>
<evidence type="ECO:0000256" key="19">
    <source>
        <dbReference type="RuleBase" id="RU003447"/>
    </source>
</evidence>
<dbReference type="RefSeq" id="XP_033451280.1">
    <property type="nucleotide sequence ID" value="XM_033595483.1"/>
</dbReference>
<evidence type="ECO:0000313" key="23">
    <source>
        <dbReference type="Proteomes" id="UP000800082"/>
    </source>
</evidence>
<comment type="subunit">
    <text evidence="16">Component of the MRN complex composed of two heterodimers RAD50 and MRE11 associated with a single NBS1.</text>
</comment>
<feature type="compositionally biased region" description="Low complexity" evidence="20">
    <location>
        <begin position="672"/>
        <end position="684"/>
    </location>
</feature>
<evidence type="ECO:0000256" key="1">
    <source>
        <dbReference type="ARBA" id="ARBA00001936"/>
    </source>
</evidence>
<reference evidence="22" key="1">
    <citation type="journal article" date="2020" name="Stud. Mycol.">
        <title>101 Dothideomycetes genomes: a test case for predicting lifestyles and emergence of pathogens.</title>
        <authorList>
            <person name="Haridas S."/>
            <person name="Albert R."/>
            <person name="Binder M."/>
            <person name="Bloem J."/>
            <person name="Labutti K."/>
            <person name="Salamov A."/>
            <person name="Andreopoulos B."/>
            <person name="Baker S."/>
            <person name="Barry K."/>
            <person name="Bills G."/>
            <person name="Bluhm B."/>
            <person name="Cannon C."/>
            <person name="Castanera R."/>
            <person name="Culley D."/>
            <person name="Daum C."/>
            <person name="Ezra D."/>
            <person name="Gonzalez J."/>
            <person name="Henrissat B."/>
            <person name="Kuo A."/>
            <person name="Liang C."/>
            <person name="Lipzen A."/>
            <person name="Lutzoni F."/>
            <person name="Magnuson J."/>
            <person name="Mondo S."/>
            <person name="Nolan M."/>
            <person name="Ohm R."/>
            <person name="Pangilinan J."/>
            <person name="Park H.-J."/>
            <person name="Ramirez L."/>
            <person name="Alfaro M."/>
            <person name="Sun H."/>
            <person name="Tritt A."/>
            <person name="Yoshinaga Y."/>
            <person name="Zwiers L.-H."/>
            <person name="Turgeon B."/>
            <person name="Goodwin S."/>
            <person name="Spatafora J."/>
            <person name="Crous P."/>
            <person name="Grigoriev I."/>
        </authorList>
    </citation>
    <scope>NUCLEOTIDE SEQUENCE</scope>
    <source>
        <strain evidence="22">CBS 183.55</strain>
    </source>
</reference>
<keyword evidence="23" id="KW-1185">Reference proteome</keyword>
<feature type="compositionally biased region" description="Basic and acidic residues" evidence="20">
    <location>
        <begin position="705"/>
        <end position="714"/>
    </location>
</feature>
<dbReference type="OrthoDB" id="30417at2759"/>
<evidence type="ECO:0000256" key="6">
    <source>
        <dbReference type="ARBA" id="ARBA00022722"/>
    </source>
</evidence>
<dbReference type="GO" id="GO:0097552">
    <property type="term" value="P:mitochondrial double-strand break repair via homologous recombination"/>
    <property type="evidence" value="ECO:0007669"/>
    <property type="project" value="TreeGrafter"/>
</dbReference>
<evidence type="ECO:0000256" key="13">
    <source>
        <dbReference type="ARBA" id="ARBA00023211"/>
    </source>
</evidence>
<dbReference type="Gene3D" id="3.30.110.110">
    <property type="entry name" value="Mre11, capping domain"/>
    <property type="match status" value="1"/>
</dbReference>
<dbReference type="Pfam" id="PF00149">
    <property type="entry name" value="Metallophos"/>
    <property type="match status" value="1"/>
</dbReference>
<dbReference type="PIRSF" id="PIRSF000882">
    <property type="entry name" value="DSB_repair_MRE11"/>
    <property type="match status" value="1"/>
</dbReference>
<keyword evidence="14 17" id="KW-0539">Nucleus</keyword>
<feature type="region of interest" description="Disordered" evidence="20">
    <location>
        <begin position="529"/>
        <end position="739"/>
    </location>
</feature>
<evidence type="ECO:0000256" key="16">
    <source>
        <dbReference type="ARBA" id="ARBA00064981"/>
    </source>
</evidence>
<keyword evidence="6 17" id="KW-0540">Nuclease</keyword>
<dbReference type="GO" id="GO:0031573">
    <property type="term" value="P:mitotic intra-S DNA damage checkpoint signaling"/>
    <property type="evidence" value="ECO:0007669"/>
    <property type="project" value="TreeGrafter"/>
</dbReference>
<evidence type="ECO:0000313" key="22">
    <source>
        <dbReference type="EMBL" id="KAF1931032.1"/>
    </source>
</evidence>